<dbReference type="InterPro" id="IPR036397">
    <property type="entry name" value="RNaseH_sf"/>
</dbReference>
<dbReference type="EMBL" id="KN726932">
    <property type="protein sequence ID" value="KIH66864.1"/>
    <property type="molecule type" value="Genomic_DNA"/>
</dbReference>
<reference evidence="1 2" key="1">
    <citation type="submission" date="2013-12" db="EMBL/GenBank/DDBJ databases">
        <title>Draft genome of the parsitic nematode Ancylostoma duodenale.</title>
        <authorList>
            <person name="Mitreva M."/>
        </authorList>
    </citation>
    <scope>NUCLEOTIDE SEQUENCE [LARGE SCALE GENOMIC DNA]</scope>
    <source>
        <strain evidence="1 2">Zhejiang</strain>
    </source>
</reference>
<organism evidence="1 2">
    <name type="scientific">Ancylostoma duodenale</name>
    <dbReference type="NCBI Taxonomy" id="51022"/>
    <lineage>
        <taxon>Eukaryota</taxon>
        <taxon>Metazoa</taxon>
        <taxon>Ecdysozoa</taxon>
        <taxon>Nematoda</taxon>
        <taxon>Chromadorea</taxon>
        <taxon>Rhabditida</taxon>
        <taxon>Rhabditina</taxon>
        <taxon>Rhabditomorpha</taxon>
        <taxon>Strongyloidea</taxon>
        <taxon>Ancylostomatidae</taxon>
        <taxon>Ancylostomatinae</taxon>
        <taxon>Ancylostoma</taxon>
    </lineage>
</organism>
<dbReference type="Proteomes" id="UP000054047">
    <property type="component" value="Unassembled WGS sequence"/>
</dbReference>
<protein>
    <submittedName>
        <fullName evidence="1">Uncharacterized protein</fullName>
    </submittedName>
</protein>
<name>A0A0C2H5R6_9BILA</name>
<dbReference type="GO" id="GO:0003676">
    <property type="term" value="F:nucleic acid binding"/>
    <property type="evidence" value="ECO:0007669"/>
    <property type="project" value="InterPro"/>
</dbReference>
<keyword evidence="2" id="KW-1185">Reference proteome</keyword>
<proteinExistence type="predicted"/>
<dbReference type="AlphaFoldDB" id="A0A0C2H5R6"/>
<dbReference type="Gene3D" id="3.30.420.10">
    <property type="entry name" value="Ribonuclease H-like superfamily/Ribonuclease H"/>
    <property type="match status" value="1"/>
</dbReference>
<gene>
    <name evidence="1" type="ORF">ANCDUO_02805</name>
</gene>
<evidence type="ECO:0000313" key="2">
    <source>
        <dbReference type="Proteomes" id="UP000054047"/>
    </source>
</evidence>
<evidence type="ECO:0000313" key="1">
    <source>
        <dbReference type="EMBL" id="KIH66864.1"/>
    </source>
</evidence>
<dbReference type="OrthoDB" id="5883794at2759"/>
<sequence length="68" mass="7919">MDWLTCSPDLNSMENLSCILARRTIDGLKRTIIDDWEDVESDFQRNLMNSTLCRLYEVVSHPRGPIAY</sequence>
<accession>A0A0C2H5R6</accession>